<sequence>MTIRGRARSICVLLAALALTTSAYAAPTSAPRARSRATPAPATSRPRDSPDIETSNIDMNDVEAFLTQARDEFIATRASRGSSHGRSTTTSPDEAGLDWIASFFSPRERRRGSAGRAARNRRDSNLPPVEVDQTGVDFYLTARAYAQEHAVSDPRGGRMRIARAEEPNQFQWWYDFIWQTQQQIIACEGRESCEGLWHQFGAQGSICCDAGAEFYGHAHFSCVESVEQCEALTTCASSADCGVNQVCCATKPHSDDLMCVTSFQDCAAYCHSDAQCKAEKGEQCCYDEVLGYTICIPEGLSCPPPPPECPTTGQPTCRSDSERTCCGGVCCPPDENGVEWLCCRICDENVCYRATPSLGDGSYECPDPFCPRPPECSSQAELSQCTDPVNPIVAAQSARNGDPPTGSICCGGVCCEIGDPDLVPIGTFGPNFCCYDFPDGPSGWSCQPGIPGDPLPTPPPGCARQPPSAQCPAGSEYLDTCVADDQSIGVCCGPEVDGGGLTCCPDESVCCANVVDGATVGYECKAQNECQEGELCRILGDCPNSQQYSVCGSCGQGNNDCALSCQAGAGEPPNDPSWICSTVDGCDPVADYNNGPSDATCVCNNGACGGATQCKTGGNCCACQARGPRGGVQCDNPPTVLV</sequence>
<dbReference type="AlphaFoldDB" id="A4RZU6"/>
<evidence type="ECO:0000313" key="3">
    <source>
        <dbReference type="EMBL" id="ABO96924.1"/>
    </source>
</evidence>
<dbReference type="HOGENOM" id="CLU_426669_0_0_1"/>
<feature type="region of interest" description="Disordered" evidence="1">
    <location>
        <begin position="25"/>
        <end position="57"/>
    </location>
</feature>
<dbReference type="RefSeq" id="XP_001418631.1">
    <property type="nucleotide sequence ID" value="XM_001418594.1"/>
</dbReference>
<accession>A4RZU6</accession>
<proteinExistence type="predicted"/>
<dbReference type="GeneID" id="5002652"/>
<dbReference type="OMA" id="CCACQAR"/>
<keyword evidence="4" id="KW-1185">Reference proteome</keyword>
<evidence type="ECO:0000313" key="4">
    <source>
        <dbReference type="Proteomes" id="UP000001568"/>
    </source>
</evidence>
<dbReference type="OrthoDB" id="4405280at2759"/>
<dbReference type="Gramene" id="ABO96924">
    <property type="protein sequence ID" value="ABO96924"/>
    <property type="gene ID" value="OSTLU_16043"/>
</dbReference>
<feature type="chain" id="PRO_5002672052" evidence="2">
    <location>
        <begin position="26"/>
        <end position="642"/>
    </location>
</feature>
<protein>
    <submittedName>
        <fullName evidence="3">Uncharacterized protein</fullName>
    </submittedName>
</protein>
<dbReference type="EMBL" id="CP000587">
    <property type="protein sequence ID" value="ABO96924.1"/>
    <property type="molecule type" value="Genomic_DNA"/>
</dbReference>
<organism evidence="3 4">
    <name type="scientific">Ostreococcus lucimarinus (strain CCE9901)</name>
    <dbReference type="NCBI Taxonomy" id="436017"/>
    <lineage>
        <taxon>Eukaryota</taxon>
        <taxon>Viridiplantae</taxon>
        <taxon>Chlorophyta</taxon>
        <taxon>Mamiellophyceae</taxon>
        <taxon>Mamiellales</taxon>
        <taxon>Bathycoccaceae</taxon>
        <taxon>Ostreococcus</taxon>
    </lineage>
</organism>
<dbReference type="Proteomes" id="UP000001568">
    <property type="component" value="Chromosome 7"/>
</dbReference>
<dbReference type="KEGG" id="olu:OSTLU_16043"/>
<feature type="signal peptide" evidence="2">
    <location>
        <begin position="1"/>
        <end position="25"/>
    </location>
</feature>
<feature type="compositionally biased region" description="Low complexity" evidence="1">
    <location>
        <begin position="25"/>
        <end position="44"/>
    </location>
</feature>
<evidence type="ECO:0000256" key="1">
    <source>
        <dbReference type="SAM" id="MobiDB-lite"/>
    </source>
</evidence>
<name>A4RZU6_OSTLU</name>
<gene>
    <name evidence="3" type="ORF">OSTLU_16043</name>
</gene>
<evidence type="ECO:0000256" key="2">
    <source>
        <dbReference type="SAM" id="SignalP"/>
    </source>
</evidence>
<keyword evidence="2" id="KW-0732">Signal</keyword>
<reference evidence="3 4" key="1">
    <citation type="journal article" date="2007" name="Proc. Natl. Acad. Sci. U.S.A.">
        <title>The tiny eukaryote Ostreococcus provides genomic insights into the paradox of plankton speciation.</title>
        <authorList>
            <person name="Palenik B."/>
            <person name="Grimwood J."/>
            <person name="Aerts A."/>
            <person name="Rouze P."/>
            <person name="Salamov A."/>
            <person name="Putnam N."/>
            <person name="Dupont C."/>
            <person name="Jorgensen R."/>
            <person name="Derelle E."/>
            <person name="Rombauts S."/>
            <person name="Zhou K."/>
            <person name="Otillar R."/>
            <person name="Merchant S.S."/>
            <person name="Podell S."/>
            <person name="Gaasterland T."/>
            <person name="Napoli C."/>
            <person name="Gendler K."/>
            <person name="Manuell A."/>
            <person name="Tai V."/>
            <person name="Vallon O."/>
            <person name="Piganeau G."/>
            <person name="Jancek S."/>
            <person name="Heijde M."/>
            <person name="Jabbari K."/>
            <person name="Bowler C."/>
            <person name="Lohr M."/>
            <person name="Robbens S."/>
            <person name="Werner G."/>
            <person name="Dubchak I."/>
            <person name="Pazour G.J."/>
            <person name="Ren Q."/>
            <person name="Paulsen I."/>
            <person name="Delwiche C."/>
            <person name="Schmutz J."/>
            <person name="Rokhsar D."/>
            <person name="Van de Peer Y."/>
            <person name="Moreau H."/>
            <person name="Grigoriev I.V."/>
        </authorList>
    </citation>
    <scope>NUCLEOTIDE SEQUENCE [LARGE SCALE GENOMIC DNA]</scope>
    <source>
        <strain evidence="3 4">CCE9901</strain>
    </source>
</reference>